<name>A0ABR3TB50_9PEZI</name>
<organism evidence="3 4">
    <name type="scientific">Diplodia intermedia</name>
    <dbReference type="NCBI Taxonomy" id="856260"/>
    <lineage>
        <taxon>Eukaryota</taxon>
        <taxon>Fungi</taxon>
        <taxon>Dikarya</taxon>
        <taxon>Ascomycota</taxon>
        <taxon>Pezizomycotina</taxon>
        <taxon>Dothideomycetes</taxon>
        <taxon>Dothideomycetes incertae sedis</taxon>
        <taxon>Botryosphaeriales</taxon>
        <taxon>Botryosphaeriaceae</taxon>
        <taxon>Diplodia</taxon>
    </lineage>
</organism>
<evidence type="ECO:0000313" key="3">
    <source>
        <dbReference type="EMBL" id="KAL1636722.1"/>
    </source>
</evidence>
<accession>A0ABR3TB50</accession>
<feature type="compositionally biased region" description="Gly residues" evidence="1">
    <location>
        <begin position="114"/>
        <end position="124"/>
    </location>
</feature>
<feature type="domain" description="Clr5" evidence="2">
    <location>
        <begin position="16"/>
        <end position="65"/>
    </location>
</feature>
<gene>
    <name evidence="3" type="ORF">SLS58_009639</name>
</gene>
<dbReference type="Proteomes" id="UP001521184">
    <property type="component" value="Unassembled WGS sequence"/>
</dbReference>
<keyword evidence="4" id="KW-1185">Reference proteome</keyword>
<evidence type="ECO:0000259" key="2">
    <source>
        <dbReference type="Pfam" id="PF14420"/>
    </source>
</evidence>
<protein>
    <recommendedName>
        <fullName evidence="2">Clr5 domain-containing protein</fullName>
    </recommendedName>
</protein>
<dbReference type="EMBL" id="JAKEKT020000097">
    <property type="protein sequence ID" value="KAL1636722.1"/>
    <property type="molecule type" value="Genomic_DNA"/>
</dbReference>
<comment type="caution">
    <text evidence="3">The sequence shown here is derived from an EMBL/GenBank/DDBJ whole genome shotgun (WGS) entry which is preliminary data.</text>
</comment>
<sequence length="148" mass="16937">MASNTNPAKRPRSALKYDWAQHKDKIATLYEMRGYQQMAREMEKIGFTPSRRAYLNKLKEWGVEKNISSAKMRFMAEKAAKRKAQEGKETIFAWQGRRVAAQRIERYRRRRVEGAGGGDDGGAGELADEAAVDDGKEYAFPDFEDVLR</sequence>
<feature type="region of interest" description="Disordered" evidence="1">
    <location>
        <begin position="110"/>
        <end position="130"/>
    </location>
</feature>
<evidence type="ECO:0000313" key="4">
    <source>
        <dbReference type="Proteomes" id="UP001521184"/>
    </source>
</evidence>
<dbReference type="PANTHER" id="PTHR38788:SF3">
    <property type="entry name" value="CLR5 DOMAIN-CONTAINING PROTEIN"/>
    <property type="match status" value="1"/>
</dbReference>
<reference evidence="3 4" key="1">
    <citation type="journal article" date="2023" name="Plant Dis.">
        <title>First Report of Diplodia intermedia Causing Canker and Dieback Diseases on Apple Trees in Canada.</title>
        <authorList>
            <person name="Ellouze W."/>
            <person name="Ilyukhin E."/>
            <person name="Sulman M."/>
            <person name="Ali S."/>
        </authorList>
    </citation>
    <scope>NUCLEOTIDE SEQUENCE [LARGE SCALE GENOMIC DNA]</scope>
    <source>
        <strain evidence="3 4">M45-28</strain>
    </source>
</reference>
<evidence type="ECO:0000256" key="1">
    <source>
        <dbReference type="SAM" id="MobiDB-lite"/>
    </source>
</evidence>
<dbReference type="PANTHER" id="PTHR38788">
    <property type="entry name" value="CLR5 DOMAIN-CONTAINING PROTEIN"/>
    <property type="match status" value="1"/>
</dbReference>
<dbReference type="InterPro" id="IPR025676">
    <property type="entry name" value="Clr5_dom"/>
</dbReference>
<dbReference type="Pfam" id="PF14420">
    <property type="entry name" value="Clr5"/>
    <property type="match status" value="1"/>
</dbReference>
<proteinExistence type="predicted"/>